<feature type="compositionally biased region" description="Acidic residues" evidence="1">
    <location>
        <begin position="12"/>
        <end position="21"/>
    </location>
</feature>
<gene>
    <name evidence="2" type="ORF">GALLR39Z86_16780</name>
</gene>
<dbReference type="AlphaFoldDB" id="A0A9W6G7U3"/>
<feature type="compositionally biased region" description="Gly residues" evidence="1">
    <location>
        <begin position="1"/>
        <end position="11"/>
    </location>
</feature>
<organism evidence="2 3">
    <name type="scientific">Glycomyces algeriensis</name>
    <dbReference type="NCBI Taxonomy" id="256037"/>
    <lineage>
        <taxon>Bacteria</taxon>
        <taxon>Bacillati</taxon>
        <taxon>Actinomycetota</taxon>
        <taxon>Actinomycetes</taxon>
        <taxon>Glycomycetales</taxon>
        <taxon>Glycomycetaceae</taxon>
        <taxon>Glycomyces</taxon>
    </lineage>
</organism>
<evidence type="ECO:0000313" key="3">
    <source>
        <dbReference type="Proteomes" id="UP001144313"/>
    </source>
</evidence>
<evidence type="ECO:0000313" key="2">
    <source>
        <dbReference type="EMBL" id="GLI41828.1"/>
    </source>
</evidence>
<accession>A0A9W6G7U3</accession>
<dbReference type="Proteomes" id="UP001144313">
    <property type="component" value="Unassembled WGS sequence"/>
</dbReference>
<protein>
    <submittedName>
        <fullName evidence="2">Uncharacterized protein</fullName>
    </submittedName>
</protein>
<sequence>MAADGPGGEPGGEGEEEDPDGVGDPAFLEPDPEVEWTPARTAEVEEALRRMEAEIGD</sequence>
<comment type="caution">
    <text evidence="2">The sequence shown here is derived from an EMBL/GenBank/DDBJ whole genome shotgun (WGS) entry which is preliminary data.</text>
</comment>
<reference evidence="2" key="1">
    <citation type="submission" date="2022-12" db="EMBL/GenBank/DDBJ databases">
        <title>Reference genome sequencing for broad-spectrum identification of bacterial and archaeal isolates by mass spectrometry.</title>
        <authorList>
            <person name="Sekiguchi Y."/>
            <person name="Tourlousse D.M."/>
        </authorList>
    </citation>
    <scope>NUCLEOTIDE SEQUENCE</scope>
    <source>
        <strain evidence="2">LLR39Z86</strain>
    </source>
</reference>
<dbReference type="RefSeq" id="WP_270115212.1">
    <property type="nucleotide sequence ID" value="NZ_BAAAOL010000003.1"/>
</dbReference>
<evidence type="ECO:0000256" key="1">
    <source>
        <dbReference type="SAM" id="MobiDB-lite"/>
    </source>
</evidence>
<feature type="region of interest" description="Disordered" evidence="1">
    <location>
        <begin position="1"/>
        <end position="36"/>
    </location>
</feature>
<proteinExistence type="predicted"/>
<dbReference type="EMBL" id="BSDT01000001">
    <property type="protein sequence ID" value="GLI41828.1"/>
    <property type="molecule type" value="Genomic_DNA"/>
</dbReference>
<keyword evidence="3" id="KW-1185">Reference proteome</keyword>
<name>A0A9W6G7U3_9ACTN</name>